<dbReference type="SUPFAM" id="SSF47226">
    <property type="entry name" value="Histidine-containing phosphotransfer domain, HPT domain"/>
    <property type="match status" value="1"/>
</dbReference>
<dbReference type="RefSeq" id="WP_267219021.1">
    <property type="nucleotide sequence ID" value="NZ_JAPCWC010000003.1"/>
</dbReference>
<evidence type="ECO:0000256" key="13">
    <source>
        <dbReference type="SAM" id="MobiDB-lite"/>
    </source>
</evidence>
<keyword evidence="8" id="KW-0418">Kinase</keyword>
<keyword evidence="5 12" id="KW-0597">Phosphoprotein</keyword>
<evidence type="ECO:0000256" key="10">
    <source>
        <dbReference type="ARBA" id="ARBA00023012"/>
    </source>
</evidence>
<dbReference type="PANTHER" id="PTHR43395">
    <property type="entry name" value="SENSOR HISTIDINE KINASE CHEA"/>
    <property type="match status" value="1"/>
</dbReference>
<organism evidence="17 18">
    <name type="scientific">Novosphingobium clariflavum</name>
    <dbReference type="NCBI Taxonomy" id="2029884"/>
    <lineage>
        <taxon>Bacteria</taxon>
        <taxon>Pseudomonadati</taxon>
        <taxon>Pseudomonadota</taxon>
        <taxon>Alphaproteobacteria</taxon>
        <taxon>Sphingomonadales</taxon>
        <taxon>Sphingomonadaceae</taxon>
        <taxon>Novosphingobium</taxon>
    </lineage>
</organism>
<feature type="compositionally biased region" description="Low complexity" evidence="13">
    <location>
        <begin position="343"/>
        <end position="364"/>
    </location>
</feature>
<dbReference type="SMART" id="SM00260">
    <property type="entry name" value="CheW"/>
    <property type="match status" value="1"/>
</dbReference>
<evidence type="ECO:0000256" key="9">
    <source>
        <dbReference type="ARBA" id="ARBA00022840"/>
    </source>
</evidence>
<dbReference type="SMART" id="SM00387">
    <property type="entry name" value="HATPase_c"/>
    <property type="match status" value="1"/>
</dbReference>
<dbReference type="GO" id="GO:0004673">
    <property type="term" value="F:protein histidine kinase activity"/>
    <property type="evidence" value="ECO:0007669"/>
    <property type="project" value="UniProtKB-EC"/>
</dbReference>
<keyword evidence="7" id="KW-0547">Nucleotide-binding</keyword>
<dbReference type="Gene3D" id="1.20.120.160">
    <property type="entry name" value="HPT domain"/>
    <property type="match status" value="1"/>
</dbReference>
<protein>
    <recommendedName>
        <fullName evidence="3">Chemotaxis protein CheA</fullName>
        <ecNumber evidence="2">2.7.13.3</ecNumber>
    </recommendedName>
</protein>
<dbReference type="EMBL" id="JBHLTM010000035">
    <property type="protein sequence ID" value="MFC0684943.1"/>
    <property type="molecule type" value="Genomic_DNA"/>
</dbReference>
<dbReference type="Proteomes" id="UP001589858">
    <property type="component" value="Unassembled WGS sequence"/>
</dbReference>
<comment type="function">
    <text evidence="11">Involved in the transmission of sensory signals from the chemoreceptors to the flagellar motors. CheA is autophosphorylated; it can transfer its phosphate group to either CheB or CheY.</text>
</comment>
<evidence type="ECO:0000313" key="18">
    <source>
        <dbReference type="Proteomes" id="UP001589858"/>
    </source>
</evidence>
<dbReference type="SUPFAM" id="SSF50341">
    <property type="entry name" value="CheW-like"/>
    <property type="match status" value="1"/>
</dbReference>
<keyword evidence="10" id="KW-0902">Two-component regulatory system</keyword>
<evidence type="ECO:0000256" key="5">
    <source>
        <dbReference type="ARBA" id="ARBA00022553"/>
    </source>
</evidence>
<dbReference type="InterPro" id="IPR005467">
    <property type="entry name" value="His_kinase_dom"/>
</dbReference>
<dbReference type="InterPro" id="IPR036097">
    <property type="entry name" value="HisK_dim/P_sf"/>
</dbReference>
<evidence type="ECO:0000256" key="7">
    <source>
        <dbReference type="ARBA" id="ARBA00022741"/>
    </source>
</evidence>
<dbReference type="InterPro" id="IPR003594">
    <property type="entry name" value="HATPase_dom"/>
</dbReference>
<feature type="modified residue" description="Phosphohistidine" evidence="12">
    <location>
        <position position="46"/>
    </location>
</feature>
<accession>A0ABV6SA29</accession>
<dbReference type="InterPro" id="IPR002545">
    <property type="entry name" value="CheW-lke_dom"/>
</dbReference>
<evidence type="ECO:0000259" key="16">
    <source>
        <dbReference type="PROSITE" id="PS50894"/>
    </source>
</evidence>
<dbReference type="InterPro" id="IPR036061">
    <property type="entry name" value="CheW-like_dom_sf"/>
</dbReference>
<comment type="catalytic activity">
    <reaction evidence="1">
        <text>ATP + protein L-histidine = ADP + protein N-phospho-L-histidine.</text>
        <dbReference type="EC" id="2.7.13.3"/>
    </reaction>
</comment>
<dbReference type="Gene3D" id="1.10.287.560">
    <property type="entry name" value="Histidine kinase CheA-like, homodimeric domain"/>
    <property type="match status" value="1"/>
</dbReference>
<dbReference type="Pfam" id="PF01627">
    <property type="entry name" value="Hpt"/>
    <property type="match status" value="1"/>
</dbReference>
<dbReference type="InterPro" id="IPR036641">
    <property type="entry name" value="HPT_dom_sf"/>
</dbReference>
<dbReference type="Gene3D" id="2.30.30.40">
    <property type="entry name" value="SH3 Domains"/>
    <property type="match status" value="1"/>
</dbReference>
<dbReference type="Pfam" id="PF02895">
    <property type="entry name" value="H-kinase_dim"/>
    <property type="match status" value="1"/>
</dbReference>
<evidence type="ECO:0000259" key="14">
    <source>
        <dbReference type="PROSITE" id="PS50109"/>
    </source>
</evidence>
<dbReference type="InterPro" id="IPR004358">
    <property type="entry name" value="Sig_transdc_His_kin-like_C"/>
</dbReference>
<dbReference type="InterPro" id="IPR004105">
    <property type="entry name" value="CheA-like_dim"/>
</dbReference>
<keyword evidence="6 17" id="KW-0808">Transferase</keyword>
<dbReference type="EC" id="2.7.13.3" evidence="2"/>
<dbReference type="PRINTS" id="PR00344">
    <property type="entry name" value="BCTRLSENSOR"/>
</dbReference>
<feature type="domain" description="HPt" evidence="16">
    <location>
        <begin position="1"/>
        <end position="103"/>
    </location>
</feature>
<dbReference type="SMART" id="SM01231">
    <property type="entry name" value="H-kinase_dim"/>
    <property type="match status" value="1"/>
</dbReference>
<feature type="domain" description="CheW-like" evidence="15">
    <location>
        <begin position="614"/>
        <end position="755"/>
    </location>
</feature>
<proteinExistence type="predicted"/>
<dbReference type="SMART" id="SM00073">
    <property type="entry name" value="HPT"/>
    <property type="match status" value="1"/>
</dbReference>
<dbReference type="SUPFAM" id="SSF55874">
    <property type="entry name" value="ATPase domain of HSP90 chaperone/DNA topoisomerase II/histidine kinase"/>
    <property type="match status" value="1"/>
</dbReference>
<sequence length="767" mass="78887">MSPEEIQQIFFAECEESLAAAEAGLAACKAGTHDSDTVNAVFRGVHSIKGGAGAFGFGALQAYTHTFETLLSDVREGLVPIDPKLVDLLLRALDTLADHVEAAREGGDAPADAALIVEMEGAMAANGAGAAHVAAAEPDPEPEPASTSSSGTDDDFGIDLDSLLDDLTGGFDVSASATVAGGAVEPASWHVQVRPRAGAMRNGSEPLLMLREVASLGGRVAACDVSQVPPLDSLDIAEGYLAWTFAMPAEVSEDAVRDIFDFIGDDCAVTFGDDGAEGAVASTELDPTTDPAEVGTAAAEAADGTPAEAGGASVADSVASQPAPVSPPVQTQVASAVPPPAVEPAATAAAPPATAPAGGAAPVSGAGQSIRIDLFKLDRLIDLVGELVIAQAMLVQRLEGVTINASEELSLLESLTRDIQESAMSIRAQPIGSVFSRVPRILRDLAASTGKHVKLDVFGETTELDKTVIERLGEPLTHLIRNAVDHGIETAEARIAAGKSPEGTLTLSAEHRAGRILISIADDGAGINRERVLAKAIEKGIVSADAQLSAEEIDNLIFAPGFSTAQVVSNISGRGVGMDVVRQNVKDLGGRITIESNPGKGTAFILTLPLTLAISDGMIVNVCDQTLVVPLAHVVESLRPSPDDVQGLGSSQAMLNVRGRFIPVISLREALGAQMGSEDRLAGHPEQGVLIVVDTESAGQAALLVDDIQDQRQFVIKSLATNFRPVEGVAGATILGDGRVALIVDVDGLVACALPAQDRAGHERQVA</sequence>
<dbReference type="PROSITE" id="PS50109">
    <property type="entry name" value="HIS_KIN"/>
    <property type="match status" value="1"/>
</dbReference>
<dbReference type="InterPro" id="IPR036890">
    <property type="entry name" value="HATPase_C_sf"/>
</dbReference>
<dbReference type="Pfam" id="PF01584">
    <property type="entry name" value="CheW"/>
    <property type="match status" value="1"/>
</dbReference>
<dbReference type="CDD" id="cd16916">
    <property type="entry name" value="HATPase_CheA-like"/>
    <property type="match status" value="1"/>
</dbReference>
<dbReference type="PROSITE" id="PS50894">
    <property type="entry name" value="HPT"/>
    <property type="match status" value="1"/>
</dbReference>
<evidence type="ECO:0000256" key="4">
    <source>
        <dbReference type="ARBA" id="ARBA00022500"/>
    </source>
</evidence>
<dbReference type="CDD" id="cd00088">
    <property type="entry name" value="HPT"/>
    <property type="match status" value="1"/>
</dbReference>
<keyword evidence="9" id="KW-0067">ATP-binding</keyword>
<dbReference type="Pfam" id="PF02518">
    <property type="entry name" value="HATPase_c"/>
    <property type="match status" value="1"/>
</dbReference>
<evidence type="ECO:0000256" key="6">
    <source>
        <dbReference type="ARBA" id="ARBA00022679"/>
    </source>
</evidence>
<keyword evidence="18" id="KW-1185">Reference proteome</keyword>
<evidence type="ECO:0000256" key="3">
    <source>
        <dbReference type="ARBA" id="ARBA00021495"/>
    </source>
</evidence>
<feature type="compositionally biased region" description="Low complexity" evidence="13">
    <location>
        <begin position="290"/>
        <end position="336"/>
    </location>
</feature>
<keyword evidence="4" id="KW-0145">Chemotaxis</keyword>
<evidence type="ECO:0000256" key="12">
    <source>
        <dbReference type="PROSITE-ProRule" id="PRU00110"/>
    </source>
</evidence>
<dbReference type="PROSITE" id="PS50851">
    <property type="entry name" value="CHEW"/>
    <property type="match status" value="1"/>
</dbReference>
<dbReference type="CDD" id="cd00731">
    <property type="entry name" value="CheA_reg"/>
    <property type="match status" value="1"/>
</dbReference>
<comment type="caution">
    <text evidence="17">The sequence shown here is derived from an EMBL/GenBank/DDBJ whole genome shotgun (WGS) entry which is preliminary data.</text>
</comment>
<feature type="region of interest" description="Disordered" evidence="13">
    <location>
        <begin position="278"/>
        <end position="364"/>
    </location>
</feature>
<gene>
    <name evidence="17" type="ORF">ACFFF8_10080</name>
</gene>
<evidence type="ECO:0000256" key="11">
    <source>
        <dbReference type="ARBA" id="ARBA00035100"/>
    </source>
</evidence>
<dbReference type="SUPFAM" id="SSF47384">
    <property type="entry name" value="Homodimeric domain of signal transducing histidine kinase"/>
    <property type="match status" value="1"/>
</dbReference>
<reference evidence="17 18" key="1">
    <citation type="submission" date="2024-09" db="EMBL/GenBank/DDBJ databases">
        <authorList>
            <person name="Sun Q."/>
            <person name="Mori K."/>
        </authorList>
    </citation>
    <scope>NUCLEOTIDE SEQUENCE [LARGE SCALE GENOMIC DNA]</scope>
    <source>
        <strain evidence="17 18">CICC 11035S</strain>
    </source>
</reference>
<dbReference type="InterPro" id="IPR051315">
    <property type="entry name" value="Bact_Chemotaxis_CheA"/>
</dbReference>
<dbReference type="InterPro" id="IPR008207">
    <property type="entry name" value="Sig_transdc_His_kin_Hpt_dom"/>
</dbReference>
<evidence type="ECO:0000256" key="1">
    <source>
        <dbReference type="ARBA" id="ARBA00000085"/>
    </source>
</evidence>
<evidence type="ECO:0000256" key="8">
    <source>
        <dbReference type="ARBA" id="ARBA00022777"/>
    </source>
</evidence>
<evidence type="ECO:0000313" key="17">
    <source>
        <dbReference type="EMBL" id="MFC0684943.1"/>
    </source>
</evidence>
<dbReference type="PANTHER" id="PTHR43395:SF10">
    <property type="entry name" value="CHEMOTAXIS PROTEIN CHEA"/>
    <property type="match status" value="1"/>
</dbReference>
<feature type="region of interest" description="Disordered" evidence="13">
    <location>
        <begin position="130"/>
        <end position="155"/>
    </location>
</feature>
<dbReference type="Gene3D" id="3.30.565.10">
    <property type="entry name" value="Histidine kinase-like ATPase, C-terminal domain"/>
    <property type="match status" value="1"/>
</dbReference>
<dbReference type="InterPro" id="IPR037006">
    <property type="entry name" value="CheA-like_homodim_sf"/>
</dbReference>
<feature type="domain" description="Histidine kinase" evidence="14">
    <location>
        <begin position="365"/>
        <end position="612"/>
    </location>
</feature>
<name>A0ABV6SA29_9SPHN</name>
<evidence type="ECO:0000256" key="2">
    <source>
        <dbReference type="ARBA" id="ARBA00012438"/>
    </source>
</evidence>
<evidence type="ECO:0000259" key="15">
    <source>
        <dbReference type="PROSITE" id="PS50851"/>
    </source>
</evidence>